<dbReference type="SMART" id="SM00982">
    <property type="entry name" value="TRCF"/>
    <property type="match status" value="1"/>
</dbReference>
<dbReference type="HOGENOM" id="CLU_005122_1_3_7"/>
<dbReference type="PANTHER" id="PTHR47964:SF1">
    <property type="entry name" value="ATP-DEPENDENT DNA HELICASE HOMOLOG RECG, CHLOROPLASTIC"/>
    <property type="match status" value="1"/>
</dbReference>
<keyword evidence="7 13" id="KW-0067">ATP-binding</keyword>
<comment type="function">
    <text evidence="13">Couples transcription and DNA repair by recognizing RNA polymerase (RNAP) stalled at DNA lesions. Mediates ATP-dependent release of RNAP and its truncated transcript from the DNA, and recruitment of nucleotide excision repair machinery to the damaged site.</text>
</comment>
<dbReference type="Gene3D" id="3.40.50.11140">
    <property type="match status" value="1"/>
</dbReference>
<dbReference type="PROSITE" id="PS51194">
    <property type="entry name" value="HELICASE_CTER"/>
    <property type="match status" value="1"/>
</dbReference>
<dbReference type="Gene3D" id="3.30.2060.10">
    <property type="entry name" value="Penicillin-binding protein 1b domain"/>
    <property type="match status" value="1"/>
</dbReference>
<dbReference type="InterPro" id="IPR037235">
    <property type="entry name" value="TRCF-like_C_D7"/>
</dbReference>
<dbReference type="GO" id="GO:0006355">
    <property type="term" value="P:regulation of DNA-templated transcription"/>
    <property type="evidence" value="ECO:0007669"/>
    <property type="project" value="UniProtKB-UniRule"/>
</dbReference>
<keyword evidence="4 13" id="KW-0227">DNA damage</keyword>
<evidence type="ECO:0000256" key="12">
    <source>
        <dbReference type="ARBA" id="ARBA00070128"/>
    </source>
</evidence>
<evidence type="ECO:0000256" key="13">
    <source>
        <dbReference type="HAMAP-Rule" id="MF_00969"/>
    </source>
</evidence>
<dbReference type="SMART" id="SM01058">
    <property type="entry name" value="CarD_TRCF"/>
    <property type="match status" value="1"/>
</dbReference>
<dbReference type="GO" id="GO:0005737">
    <property type="term" value="C:cytoplasm"/>
    <property type="evidence" value="ECO:0007669"/>
    <property type="project" value="UniProtKB-SubCell"/>
</dbReference>
<dbReference type="NCBIfam" id="TIGR00580">
    <property type="entry name" value="mfd"/>
    <property type="match status" value="1"/>
</dbReference>
<gene>
    <name evidence="13 16" type="primary">mfd</name>
    <name evidence="16" type="ordered locus">Geob_3711</name>
</gene>
<dbReference type="SUPFAM" id="SSF143517">
    <property type="entry name" value="TRCF domain-like"/>
    <property type="match status" value="1"/>
</dbReference>
<dbReference type="SMART" id="SM00487">
    <property type="entry name" value="DEXDc"/>
    <property type="match status" value="1"/>
</dbReference>
<dbReference type="Gene3D" id="3.90.1150.50">
    <property type="entry name" value="Transcription-repair-coupling factor, D7 domain"/>
    <property type="match status" value="1"/>
</dbReference>
<evidence type="ECO:0000259" key="14">
    <source>
        <dbReference type="PROSITE" id="PS51192"/>
    </source>
</evidence>
<dbReference type="Pfam" id="PF00271">
    <property type="entry name" value="Helicase_C"/>
    <property type="match status" value="1"/>
</dbReference>
<dbReference type="Gene3D" id="3.40.50.11180">
    <property type="match status" value="1"/>
</dbReference>
<dbReference type="STRING" id="316067.Geob_3711"/>
<evidence type="ECO:0000313" key="17">
    <source>
        <dbReference type="Proteomes" id="UP000007721"/>
    </source>
</evidence>
<dbReference type="CDD" id="cd17991">
    <property type="entry name" value="DEXHc_TRCF"/>
    <property type="match status" value="1"/>
</dbReference>
<dbReference type="SUPFAM" id="SSF141259">
    <property type="entry name" value="CarD-like"/>
    <property type="match status" value="1"/>
</dbReference>
<protein>
    <recommendedName>
        <fullName evidence="12 13">Transcription-repair-coupling factor</fullName>
        <shortName evidence="13">TRCF</shortName>
        <ecNumber evidence="13">3.6.4.-</ecNumber>
    </recommendedName>
</protein>
<dbReference type="PANTHER" id="PTHR47964">
    <property type="entry name" value="ATP-DEPENDENT DNA HELICASE HOMOLOG RECG, CHLOROPLASTIC"/>
    <property type="match status" value="1"/>
</dbReference>
<dbReference type="InterPro" id="IPR004576">
    <property type="entry name" value="Mfd"/>
</dbReference>
<evidence type="ECO:0000256" key="7">
    <source>
        <dbReference type="ARBA" id="ARBA00022840"/>
    </source>
</evidence>
<dbReference type="HAMAP" id="MF_00969">
    <property type="entry name" value="TRCF"/>
    <property type="match status" value="1"/>
</dbReference>
<dbReference type="InterPro" id="IPR041471">
    <property type="entry name" value="UvrB_inter"/>
</dbReference>
<evidence type="ECO:0000256" key="11">
    <source>
        <dbReference type="ARBA" id="ARBA00061399"/>
    </source>
</evidence>
<evidence type="ECO:0000256" key="4">
    <source>
        <dbReference type="ARBA" id="ARBA00022763"/>
    </source>
</evidence>
<dbReference type="Proteomes" id="UP000007721">
    <property type="component" value="Chromosome"/>
</dbReference>
<dbReference type="InterPro" id="IPR003711">
    <property type="entry name" value="CarD-like/TRCF_RID"/>
</dbReference>
<dbReference type="InterPro" id="IPR036101">
    <property type="entry name" value="CarD-like/TRCF_RID_sf"/>
</dbReference>
<organism evidence="16 17">
    <name type="scientific">Geotalea daltonii (strain DSM 22248 / JCM 15807 / FRC-32)</name>
    <name type="common">Geobacter daltonii</name>
    <dbReference type="NCBI Taxonomy" id="316067"/>
    <lineage>
        <taxon>Bacteria</taxon>
        <taxon>Pseudomonadati</taxon>
        <taxon>Thermodesulfobacteriota</taxon>
        <taxon>Desulfuromonadia</taxon>
        <taxon>Geobacterales</taxon>
        <taxon>Geobacteraceae</taxon>
        <taxon>Geotalea</taxon>
    </lineage>
</organism>
<evidence type="ECO:0000256" key="6">
    <source>
        <dbReference type="ARBA" id="ARBA00022806"/>
    </source>
</evidence>
<dbReference type="Gene3D" id="3.40.50.300">
    <property type="entry name" value="P-loop containing nucleotide triphosphate hydrolases"/>
    <property type="match status" value="2"/>
</dbReference>
<dbReference type="GO" id="GO:0005524">
    <property type="term" value="F:ATP binding"/>
    <property type="evidence" value="ECO:0007669"/>
    <property type="project" value="UniProtKB-UniRule"/>
</dbReference>
<reference evidence="16 17" key="1">
    <citation type="submission" date="2009-01" db="EMBL/GenBank/DDBJ databases">
        <title>Complete sequence of Geobacter sp. FRC-32.</title>
        <authorList>
            <consortium name="US DOE Joint Genome Institute"/>
            <person name="Lucas S."/>
            <person name="Copeland A."/>
            <person name="Lapidus A."/>
            <person name="Glavina del Rio T."/>
            <person name="Dalin E."/>
            <person name="Tice H."/>
            <person name="Bruce D."/>
            <person name="Goodwin L."/>
            <person name="Pitluck S."/>
            <person name="Saunders E."/>
            <person name="Brettin T."/>
            <person name="Detter J.C."/>
            <person name="Han C."/>
            <person name="Larimer F."/>
            <person name="Land M."/>
            <person name="Hauser L."/>
            <person name="Kyrpides N."/>
            <person name="Ovchinnikova G."/>
            <person name="Kostka J."/>
            <person name="Richardson P."/>
        </authorList>
    </citation>
    <scope>NUCLEOTIDE SEQUENCE [LARGE SCALE GENOMIC DNA]</scope>
    <source>
        <strain evidence="17">DSM 22248 / JCM 15807 / FRC-32</strain>
    </source>
</reference>
<dbReference type="eggNOG" id="COG1197">
    <property type="taxonomic scope" value="Bacteria"/>
</dbReference>
<dbReference type="SUPFAM" id="SSF52540">
    <property type="entry name" value="P-loop containing nucleoside triphosphate hydrolases"/>
    <property type="match status" value="4"/>
</dbReference>
<dbReference type="Pfam" id="PF02559">
    <property type="entry name" value="CarD_TRCF_RID"/>
    <property type="match status" value="1"/>
</dbReference>
<evidence type="ECO:0000259" key="15">
    <source>
        <dbReference type="PROSITE" id="PS51194"/>
    </source>
</evidence>
<evidence type="ECO:0000256" key="10">
    <source>
        <dbReference type="ARBA" id="ARBA00061104"/>
    </source>
</evidence>
<dbReference type="InterPro" id="IPR005118">
    <property type="entry name" value="TRCF_C"/>
</dbReference>
<evidence type="ECO:0000256" key="3">
    <source>
        <dbReference type="ARBA" id="ARBA00022741"/>
    </source>
</evidence>
<dbReference type="Gene3D" id="2.40.10.170">
    <property type="match status" value="1"/>
</dbReference>
<evidence type="ECO:0000256" key="2">
    <source>
        <dbReference type="ARBA" id="ARBA00022490"/>
    </source>
</evidence>
<dbReference type="InterPro" id="IPR027417">
    <property type="entry name" value="P-loop_NTPase"/>
</dbReference>
<evidence type="ECO:0000256" key="9">
    <source>
        <dbReference type="ARBA" id="ARBA00023204"/>
    </source>
</evidence>
<proteinExistence type="inferred from homology"/>
<name>B9M729_GEODF</name>
<evidence type="ECO:0000256" key="1">
    <source>
        <dbReference type="ARBA" id="ARBA00004496"/>
    </source>
</evidence>
<dbReference type="FunFam" id="3.40.50.300:FF:000546">
    <property type="entry name" value="Transcription-repair-coupling factor"/>
    <property type="match status" value="1"/>
</dbReference>
<dbReference type="KEGG" id="geo:Geob_3711"/>
<dbReference type="GO" id="GO:0003678">
    <property type="term" value="F:DNA helicase activity"/>
    <property type="evidence" value="ECO:0007669"/>
    <property type="project" value="TreeGrafter"/>
</dbReference>
<keyword evidence="2 13" id="KW-0963">Cytoplasm</keyword>
<dbReference type="Pfam" id="PF00270">
    <property type="entry name" value="DEAD"/>
    <property type="match status" value="1"/>
</dbReference>
<keyword evidence="8 13" id="KW-0238">DNA-binding</keyword>
<dbReference type="SMART" id="SM00490">
    <property type="entry name" value="HELICc"/>
    <property type="match status" value="1"/>
</dbReference>
<keyword evidence="9 13" id="KW-0234">DNA repair</keyword>
<dbReference type="PROSITE" id="PS51192">
    <property type="entry name" value="HELICASE_ATP_BIND_1"/>
    <property type="match status" value="1"/>
</dbReference>
<dbReference type="InterPro" id="IPR047112">
    <property type="entry name" value="RecG/Mfd"/>
</dbReference>
<keyword evidence="5 13" id="KW-0378">Hydrolase</keyword>
<keyword evidence="6" id="KW-0347">Helicase</keyword>
<comment type="similarity">
    <text evidence="10 13">In the N-terminal section; belongs to the UvrB family.</text>
</comment>
<dbReference type="GO" id="GO:0016787">
    <property type="term" value="F:hydrolase activity"/>
    <property type="evidence" value="ECO:0007669"/>
    <property type="project" value="UniProtKB-KW"/>
</dbReference>
<dbReference type="InterPro" id="IPR011545">
    <property type="entry name" value="DEAD/DEAH_box_helicase_dom"/>
</dbReference>
<evidence type="ECO:0000313" key="16">
    <source>
        <dbReference type="EMBL" id="ACM22050.1"/>
    </source>
</evidence>
<dbReference type="Pfam" id="PF03461">
    <property type="entry name" value="TRCF"/>
    <property type="match status" value="1"/>
</dbReference>
<feature type="domain" description="Helicase ATP-binding" evidence="14">
    <location>
        <begin position="646"/>
        <end position="807"/>
    </location>
</feature>
<dbReference type="InterPro" id="IPR014001">
    <property type="entry name" value="Helicase_ATP-bd"/>
</dbReference>
<accession>B9M729</accession>
<dbReference type="RefSeq" id="WP_012648776.1">
    <property type="nucleotide sequence ID" value="NC_011979.1"/>
</dbReference>
<dbReference type="GO" id="GO:0003684">
    <property type="term" value="F:damaged DNA binding"/>
    <property type="evidence" value="ECO:0007669"/>
    <property type="project" value="InterPro"/>
</dbReference>
<evidence type="ECO:0000256" key="5">
    <source>
        <dbReference type="ARBA" id="ARBA00022801"/>
    </source>
</evidence>
<keyword evidence="17" id="KW-1185">Reference proteome</keyword>
<dbReference type="AlphaFoldDB" id="B9M729"/>
<sequence length="1169" mass="130908">MPFIPIAATVAMTAFISSPKKIVAAIAPDDANVTLAGLKGSAPAYILSRLWDEHSRLLFIITPDADTAEELYREMRFYSGSDERVLYFPPWDTAPFDTASPHADIVGQRLNVLFRMMDGRAGAVIVPLPALMQKVLPRKTLGQISQYIVAGEEVERDLLLEKLVKLGYSHVPLVEDRGGFSIRGGILDIFPPDLPTPVRIEFFGDFVDTIRTFDPVTQRSLQPLQELILLPSREVVISEEVLTAFAPRLKRRCDALEIPATRRRELLEQLQSAIYPPGVEYLQPLFHPDLESLFDYCGEDFLKVIYDPAAMAAAENGFAEELAAGERKSLEKDNIVCEINDLFLDAVQLGSYLDQGRRLSIPFLEIAGGRDAGQTIRLQVQDNSCFKLDVTAEGEGVLKPLVEKLLARQAEQKHVLMICHQRNQAQRLYEMLSHYNLPLALSERDFPGELGRSDSQLRIMVGDISRGFQLAEDQLVIIAEEEIFGVRIKRRGVSEARRKQLLTSLAELKPGDYMVHIDFGVGIYRGLQHLTFSGMEGDFLLLEYAGADKLYLPVDRINLVQRYVGAEGVEPHVDKLGGAGWEKTKAKARAAIQEMAGELLKIYAARQVEEGHAFSPPDELYQEFEAAFAYEETPDQQAAIEDVLLDMESKKPMDRLICGDVGYGKTEVALRGAFKAVMDGKQVAVLVPTTVLAQQHLETFSARLKSYPVKVEMLSRFRTPKEQKEIIEGVKNGTVDVVIGTHRLLQKDIVFKDLGLLIIDEEQRFGVTHKERLKKYRAVVDIMTLTATPIPRTLYMSLMGIRDLSIIDTPPVDRLAIKTFVARTSDDLIREAVLRELRRGGQIFFVHNRVQTIGAMAEHLQRIVPEAKIAVGHGQMEEKELERVMLSFMHGESNLLLCTTIIESGLDIPTANTLIVNRADTFGLSQLYQLRGRVGRSKQRAYAYLLIPGEGAISADARERLKIIQELTELGAGFRIATHDLEIRGAGDLLGARQSGDIAAVGFELYTELLEEAIRQLKGEELAERVEPEIKLRIPAFIPEDYVREPNQRLIIYKRLTQATSEEDVAEIMGELVDRFGKLPLAALYLVEVMKLRVALKAMLVKEIEFDGKKLVLSFHQKTPVSPDTIIGLIRQQPKKYQFTPDFRLCAELADTSFDGVLKEAGNLLKTLG</sequence>
<dbReference type="EC" id="3.6.4.-" evidence="13"/>
<dbReference type="Pfam" id="PF17757">
    <property type="entry name" value="UvrB_inter"/>
    <property type="match status" value="1"/>
</dbReference>
<dbReference type="GO" id="GO:0000716">
    <property type="term" value="P:transcription-coupled nucleotide-excision repair, DNA damage recognition"/>
    <property type="evidence" value="ECO:0007669"/>
    <property type="project" value="UniProtKB-UniRule"/>
</dbReference>
<feature type="domain" description="Helicase C-terminal" evidence="15">
    <location>
        <begin position="828"/>
        <end position="982"/>
    </location>
</feature>
<comment type="similarity">
    <text evidence="11 13">In the C-terminal section; belongs to the helicase family. RecG subfamily.</text>
</comment>
<keyword evidence="3 13" id="KW-0547">Nucleotide-binding</keyword>
<comment type="subcellular location">
    <subcellularLocation>
        <location evidence="1 13">Cytoplasm</location>
    </subcellularLocation>
</comment>
<dbReference type="EMBL" id="CP001390">
    <property type="protein sequence ID" value="ACM22050.1"/>
    <property type="molecule type" value="Genomic_DNA"/>
</dbReference>
<evidence type="ECO:0000256" key="8">
    <source>
        <dbReference type="ARBA" id="ARBA00023125"/>
    </source>
</evidence>
<dbReference type="InterPro" id="IPR001650">
    <property type="entry name" value="Helicase_C-like"/>
</dbReference>